<name>A0A8I2C9I9_BRAEL</name>
<evidence type="ECO:0000313" key="2">
    <source>
        <dbReference type="Proteomes" id="UP000673383"/>
    </source>
</evidence>
<organism evidence="1 2">
    <name type="scientific">Bradyrhizobium elkanii</name>
    <dbReference type="NCBI Taxonomy" id="29448"/>
    <lineage>
        <taxon>Bacteria</taxon>
        <taxon>Pseudomonadati</taxon>
        <taxon>Pseudomonadota</taxon>
        <taxon>Alphaproteobacteria</taxon>
        <taxon>Hyphomicrobiales</taxon>
        <taxon>Nitrobacteraceae</taxon>
        <taxon>Bradyrhizobium</taxon>
    </lineage>
</organism>
<dbReference type="RefSeq" id="WP_209945237.1">
    <property type="nucleotide sequence ID" value="NZ_JAFICZ010000001.1"/>
</dbReference>
<accession>A0A8I2C9I9</accession>
<evidence type="ECO:0000313" key="1">
    <source>
        <dbReference type="EMBL" id="MBP1297471.1"/>
    </source>
</evidence>
<dbReference type="AlphaFoldDB" id="A0A8I2C9I9"/>
<protein>
    <submittedName>
        <fullName evidence="1">Uncharacterized protein</fullName>
    </submittedName>
</protein>
<comment type="caution">
    <text evidence="1">The sequence shown here is derived from an EMBL/GenBank/DDBJ whole genome shotgun (WGS) entry which is preliminary data.</text>
</comment>
<proteinExistence type="predicted"/>
<dbReference type="Proteomes" id="UP000673383">
    <property type="component" value="Unassembled WGS sequence"/>
</dbReference>
<gene>
    <name evidence="1" type="ORF">JOH49_007224</name>
</gene>
<reference evidence="1" key="1">
    <citation type="submission" date="2021-02" db="EMBL/GenBank/DDBJ databases">
        <title>Genomic Encyclopedia of Type Strains, Phase IV (KMG-V): Genome sequencing to study the core and pangenomes of soil and plant-associated prokaryotes.</title>
        <authorList>
            <person name="Whitman W."/>
        </authorList>
    </citation>
    <scope>NUCLEOTIDE SEQUENCE</scope>
    <source>
        <strain evidence="1">USDA 406</strain>
    </source>
</reference>
<sequence>MPITRKPLEIPPEVARQFAAKMALFHAEYSPLKRDEIASDTRHLLLQHMPKGAKLRLADVLDLFELMR</sequence>
<dbReference type="EMBL" id="JAFICZ010000001">
    <property type="protein sequence ID" value="MBP1297471.1"/>
    <property type="molecule type" value="Genomic_DNA"/>
</dbReference>